<keyword evidence="2" id="KW-1185">Reference proteome</keyword>
<evidence type="ECO:0000313" key="2">
    <source>
        <dbReference type="Proteomes" id="UP000542353"/>
    </source>
</evidence>
<comment type="caution">
    <text evidence="1">The sequence shown here is derived from an EMBL/GenBank/DDBJ whole genome shotgun (WGS) entry which is preliminary data.</text>
</comment>
<organism evidence="1 2">
    <name type="scientific">Rhodopseudomonas rhenobacensis</name>
    <dbReference type="NCBI Taxonomy" id="87461"/>
    <lineage>
        <taxon>Bacteria</taxon>
        <taxon>Pseudomonadati</taxon>
        <taxon>Pseudomonadota</taxon>
        <taxon>Alphaproteobacteria</taxon>
        <taxon>Hyphomicrobiales</taxon>
        <taxon>Nitrobacteraceae</taxon>
        <taxon>Rhodopseudomonas</taxon>
    </lineage>
</organism>
<dbReference type="AlphaFoldDB" id="A0A7W7Z531"/>
<dbReference type="EMBL" id="JACHIH010000018">
    <property type="protein sequence ID" value="MBB5048166.1"/>
    <property type="molecule type" value="Genomic_DNA"/>
</dbReference>
<proteinExistence type="predicted"/>
<dbReference type="RefSeq" id="WP_184258650.1">
    <property type="nucleotide sequence ID" value="NZ_JACHIH010000018.1"/>
</dbReference>
<accession>A0A7W7Z531</accession>
<sequence length="58" mass="5993">MSEAVLILPNMRGGVATVGNKVHTLFRLNSRQRIVAETATASAAAGETAQANSRGEPA</sequence>
<dbReference type="Proteomes" id="UP000542353">
    <property type="component" value="Unassembled WGS sequence"/>
</dbReference>
<protein>
    <submittedName>
        <fullName evidence="1">Uncharacterized protein</fullName>
    </submittedName>
</protein>
<name>A0A7W7Z531_9BRAD</name>
<evidence type="ECO:0000313" key="1">
    <source>
        <dbReference type="EMBL" id="MBB5048166.1"/>
    </source>
</evidence>
<reference evidence="1 2" key="1">
    <citation type="submission" date="2020-08" db="EMBL/GenBank/DDBJ databases">
        <title>Genomic Encyclopedia of Type Strains, Phase IV (KMG-IV): sequencing the most valuable type-strain genomes for metagenomic binning, comparative biology and taxonomic classification.</title>
        <authorList>
            <person name="Goeker M."/>
        </authorList>
    </citation>
    <scope>NUCLEOTIDE SEQUENCE [LARGE SCALE GENOMIC DNA]</scope>
    <source>
        <strain evidence="1 2">DSM 12706</strain>
    </source>
</reference>
<gene>
    <name evidence="1" type="ORF">HNR60_002928</name>
</gene>